<dbReference type="Gene3D" id="1.10.10.60">
    <property type="entry name" value="Homeodomain-like"/>
    <property type="match status" value="1"/>
</dbReference>
<reference evidence="7 8" key="1">
    <citation type="submission" date="2019-10" db="EMBL/GenBank/DDBJ databases">
        <title>Actinomadura rubteroloni sp. nov. and Actinomadura macrotermitis sp. nov., isolated from the gut of fungus growing-termite Macrotermes natalensis.</title>
        <authorList>
            <person name="Benndorf R."/>
            <person name="Martin K."/>
            <person name="Kuefner M."/>
            <person name="De Beer W."/>
            <person name="Kaster A.-K."/>
            <person name="Vollmers J."/>
            <person name="Poulsen M."/>
            <person name="Beemelmanns C."/>
        </authorList>
    </citation>
    <scope>NUCLEOTIDE SEQUENCE [LARGE SCALE GENOMIC DNA]</scope>
    <source>
        <strain evidence="7 8">RB68</strain>
    </source>
</reference>
<dbReference type="Pfam" id="PF00440">
    <property type="entry name" value="TetR_N"/>
    <property type="match status" value="1"/>
</dbReference>
<dbReference type="GO" id="GO:0000976">
    <property type="term" value="F:transcription cis-regulatory region binding"/>
    <property type="evidence" value="ECO:0007669"/>
    <property type="project" value="TreeGrafter"/>
</dbReference>
<dbReference type="InterPro" id="IPR050109">
    <property type="entry name" value="HTH-type_TetR-like_transc_reg"/>
</dbReference>
<evidence type="ECO:0000313" key="8">
    <source>
        <dbReference type="Proteomes" id="UP000487268"/>
    </source>
</evidence>
<dbReference type="GO" id="GO:0046677">
    <property type="term" value="P:response to antibiotic"/>
    <property type="evidence" value="ECO:0007669"/>
    <property type="project" value="InterPro"/>
</dbReference>
<dbReference type="InterPro" id="IPR003012">
    <property type="entry name" value="Tet_transcr_reg_TetR"/>
</dbReference>
<dbReference type="SUPFAM" id="SSF46689">
    <property type="entry name" value="Homeodomain-like"/>
    <property type="match status" value="1"/>
</dbReference>
<dbReference type="SUPFAM" id="SSF48498">
    <property type="entry name" value="Tetracyclin repressor-like, C-terminal domain"/>
    <property type="match status" value="1"/>
</dbReference>
<dbReference type="EMBL" id="WEGH01000001">
    <property type="protein sequence ID" value="MQY02054.1"/>
    <property type="molecule type" value="Genomic_DNA"/>
</dbReference>
<evidence type="ECO:0000256" key="2">
    <source>
        <dbReference type="ARBA" id="ARBA00023015"/>
    </source>
</evidence>
<dbReference type="Proteomes" id="UP000487268">
    <property type="component" value="Unassembled WGS sequence"/>
</dbReference>
<evidence type="ECO:0000256" key="3">
    <source>
        <dbReference type="ARBA" id="ARBA00023125"/>
    </source>
</evidence>
<dbReference type="GO" id="GO:0003700">
    <property type="term" value="F:DNA-binding transcription factor activity"/>
    <property type="evidence" value="ECO:0007669"/>
    <property type="project" value="TreeGrafter"/>
</dbReference>
<comment type="caution">
    <text evidence="7">The sequence shown here is derived from an EMBL/GenBank/DDBJ whole genome shotgun (WGS) entry which is preliminary data.</text>
</comment>
<gene>
    <name evidence="7" type="primary">tetR_1</name>
    <name evidence="7" type="ORF">ACRB68_00800</name>
</gene>
<evidence type="ECO:0000256" key="5">
    <source>
        <dbReference type="PROSITE-ProRule" id="PRU00335"/>
    </source>
</evidence>
<keyword evidence="3 5" id="KW-0238">DNA-binding</keyword>
<dbReference type="GO" id="GO:0045892">
    <property type="term" value="P:negative regulation of DNA-templated transcription"/>
    <property type="evidence" value="ECO:0007669"/>
    <property type="project" value="InterPro"/>
</dbReference>
<keyword evidence="4" id="KW-0804">Transcription</keyword>
<dbReference type="PANTHER" id="PTHR30055:SF151">
    <property type="entry name" value="TRANSCRIPTIONAL REGULATORY PROTEIN"/>
    <property type="match status" value="1"/>
</dbReference>
<evidence type="ECO:0000256" key="1">
    <source>
        <dbReference type="ARBA" id="ARBA00022491"/>
    </source>
</evidence>
<dbReference type="AlphaFoldDB" id="A0A7K0BMX1"/>
<dbReference type="PRINTS" id="PR00400">
    <property type="entry name" value="TETREPRESSOR"/>
</dbReference>
<evidence type="ECO:0000259" key="6">
    <source>
        <dbReference type="PROSITE" id="PS50977"/>
    </source>
</evidence>
<dbReference type="InterPro" id="IPR001647">
    <property type="entry name" value="HTH_TetR"/>
</dbReference>
<dbReference type="InterPro" id="IPR004111">
    <property type="entry name" value="Repressor_TetR_C"/>
</dbReference>
<keyword evidence="8" id="KW-1185">Reference proteome</keyword>
<organism evidence="7 8">
    <name type="scientific">Actinomadura macrotermitis</name>
    <dbReference type="NCBI Taxonomy" id="2585200"/>
    <lineage>
        <taxon>Bacteria</taxon>
        <taxon>Bacillati</taxon>
        <taxon>Actinomycetota</taxon>
        <taxon>Actinomycetes</taxon>
        <taxon>Streptosporangiales</taxon>
        <taxon>Thermomonosporaceae</taxon>
        <taxon>Actinomadura</taxon>
    </lineage>
</organism>
<dbReference type="RefSeq" id="WP_153530347.1">
    <property type="nucleotide sequence ID" value="NZ_WEGH01000001.1"/>
</dbReference>
<dbReference type="InterPro" id="IPR036271">
    <property type="entry name" value="Tet_transcr_reg_TetR-rel_C_sf"/>
</dbReference>
<feature type="domain" description="HTH tetR-type" evidence="6">
    <location>
        <begin position="6"/>
        <end position="66"/>
    </location>
</feature>
<accession>A0A7K0BMX1</accession>
<keyword evidence="1" id="KW-0678">Repressor</keyword>
<dbReference type="PANTHER" id="PTHR30055">
    <property type="entry name" value="HTH-TYPE TRANSCRIPTIONAL REGULATOR RUTR"/>
    <property type="match status" value="1"/>
</dbReference>
<dbReference type="Gene3D" id="1.10.357.10">
    <property type="entry name" value="Tetracycline Repressor, domain 2"/>
    <property type="match status" value="1"/>
</dbReference>
<evidence type="ECO:0000256" key="4">
    <source>
        <dbReference type="ARBA" id="ARBA00023163"/>
    </source>
</evidence>
<keyword evidence="2" id="KW-0805">Transcription regulation</keyword>
<dbReference type="PROSITE" id="PS50977">
    <property type="entry name" value="HTH_TETR_2"/>
    <property type="match status" value="1"/>
</dbReference>
<feature type="DNA-binding region" description="H-T-H motif" evidence="5">
    <location>
        <begin position="29"/>
        <end position="48"/>
    </location>
</feature>
<dbReference type="InterPro" id="IPR009057">
    <property type="entry name" value="Homeodomain-like_sf"/>
</dbReference>
<dbReference type="Pfam" id="PF02909">
    <property type="entry name" value="TetR_C_1"/>
    <property type="match status" value="1"/>
</dbReference>
<proteinExistence type="predicted"/>
<dbReference type="OrthoDB" id="329481at2"/>
<evidence type="ECO:0000313" key="7">
    <source>
        <dbReference type="EMBL" id="MQY02054.1"/>
    </source>
</evidence>
<protein>
    <submittedName>
        <fullName evidence="7">Tetracycline repressor protein</fullName>
    </submittedName>
</protein>
<name>A0A7K0BMX1_9ACTN</name>
<sequence>MPRPRSLTQSQIAAAALAVVDDDGLAALSMRAVAKRLGTSTMALYRYVQDRHELEGLIVELVFAGVDPVPPAAGTWQERVAEMARRVRAAIGAHPEAVPLTMIHRHSSPGLLRWSEGVLEILAGAGVTGAARVVALRTLTAQIIGAVQLERLGPLAGRGTDAIAALSPQEFPLMAETAREARSVGDDRVFERGLAALLRGLGPS</sequence>